<keyword evidence="2" id="KW-0418">Kinase</keyword>
<dbReference type="SUPFAM" id="SSF53067">
    <property type="entry name" value="Actin-like ATPase domain"/>
    <property type="match status" value="1"/>
</dbReference>
<keyword evidence="3" id="KW-1185">Reference proteome</keyword>
<name>W7B2F6_9LIST</name>
<dbReference type="STRING" id="1265818.MAQA_01512"/>
<dbReference type="InterPro" id="IPR043129">
    <property type="entry name" value="ATPase_NBD"/>
</dbReference>
<dbReference type="Pfam" id="PF00480">
    <property type="entry name" value="ROK"/>
    <property type="match status" value="1"/>
</dbReference>
<reference evidence="2 3" key="1">
    <citation type="journal article" date="2014" name="Int. J. Syst. Evol. Microbiol.">
        <title>Listeria floridensis sp. nov., Listeria aquatica sp. nov., Listeria cornellensis sp. nov., Listeria riparia sp. nov. and Listeria grandensis sp. nov., from agricultural and natural environments.</title>
        <authorList>
            <person name="den Bakker H.C."/>
            <person name="Warchocki S."/>
            <person name="Wright E.M."/>
            <person name="Allred A.F."/>
            <person name="Ahlstrom C."/>
            <person name="Manuel C.S."/>
            <person name="Stasiewicz M.J."/>
            <person name="Burrell A."/>
            <person name="Roof S."/>
            <person name="Strawn L."/>
            <person name="Fortes E.D."/>
            <person name="Nightingale K.K."/>
            <person name="Kephart D."/>
            <person name="Wiedmann M."/>
        </authorList>
    </citation>
    <scope>NUCLEOTIDE SEQUENCE [LARGE SCALE GENOMIC DNA]</scope>
    <source>
        <strain evidence="2 3">FSL S10-1188</strain>
    </source>
</reference>
<organism evidence="2 3">
    <name type="scientific">Listeria aquatica FSL S10-1188</name>
    <dbReference type="NCBI Taxonomy" id="1265818"/>
    <lineage>
        <taxon>Bacteria</taxon>
        <taxon>Bacillati</taxon>
        <taxon>Bacillota</taxon>
        <taxon>Bacilli</taxon>
        <taxon>Bacillales</taxon>
        <taxon>Listeriaceae</taxon>
        <taxon>Listeria</taxon>
    </lineage>
</organism>
<keyword evidence="2" id="KW-0808">Transferase</keyword>
<dbReference type="InterPro" id="IPR000600">
    <property type="entry name" value="ROK"/>
</dbReference>
<protein>
    <submittedName>
        <fullName evidence="2">Sugar kinase</fullName>
    </submittedName>
</protein>
<dbReference type="EMBL" id="AOCG01000002">
    <property type="protein sequence ID" value="EUJ21389.1"/>
    <property type="molecule type" value="Genomic_DNA"/>
</dbReference>
<evidence type="ECO:0000313" key="2">
    <source>
        <dbReference type="EMBL" id="EUJ21389.1"/>
    </source>
</evidence>
<dbReference type="AlphaFoldDB" id="W7B2F6"/>
<dbReference type="Proteomes" id="UP000019246">
    <property type="component" value="Unassembled WGS sequence"/>
</dbReference>
<proteinExistence type="inferred from homology"/>
<accession>W7B2F6</accession>
<dbReference type="GO" id="GO:0016301">
    <property type="term" value="F:kinase activity"/>
    <property type="evidence" value="ECO:0007669"/>
    <property type="project" value="UniProtKB-KW"/>
</dbReference>
<gene>
    <name evidence="2" type="ORF">MAQA_01512</name>
</gene>
<dbReference type="PANTHER" id="PTHR18964:SF170">
    <property type="entry name" value="SUGAR KINASE"/>
    <property type="match status" value="1"/>
</dbReference>
<dbReference type="CDD" id="cd24152">
    <property type="entry name" value="ASKHA_NBD_ROK-like"/>
    <property type="match status" value="1"/>
</dbReference>
<dbReference type="PANTHER" id="PTHR18964">
    <property type="entry name" value="ROK (REPRESSOR, ORF, KINASE) FAMILY"/>
    <property type="match status" value="1"/>
</dbReference>
<dbReference type="RefSeq" id="WP_036070539.1">
    <property type="nucleotide sequence ID" value="NZ_AOCG01000002.1"/>
</dbReference>
<dbReference type="PATRIC" id="fig|1265818.5.peg.307"/>
<dbReference type="OrthoDB" id="9795247at2"/>
<comment type="caution">
    <text evidence="2">The sequence shown here is derived from an EMBL/GenBank/DDBJ whole genome shotgun (WGS) entry which is preliminary data.</text>
</comment>
<sequence length="295" mass="32470">MADLVFDLGGTTVKQALVNSSGELSFKKVQSTPRNYLDLLDYLEKASHNHQAARAIGLSVPGIYNQVKKILTGSSAISYIIGKPLVVDLQKRVQKPVFIENDGNCALLGELWLGSAKGIQNVAMYVIGSAVGGAIAIQGNILHGANLNAGELGYELIANNPADDSFQTLGGRIGFQAVLKDAEQQFGLEKNGEILFEVMKQNQEVKEFYQQRMDYLAASIINLQYILDPDIILIGGAVSENPFFIQMLQDSLERILRHRPHHKVHPKILPAQFFNDANLLGASYHCQKELEHLNC</sequence>
<dbReference type="Gene3D" id="3.30.420.40">
    <property type="match status" value="2"/>
</dbReference>
<evidence type="ECO:0000256" key="1">
    <source>
        <dbReference type="ARBA" id="ARBA00006479"/>
    </source>
</evidence>
<evidence type="ECO:0000313" key="3">
    <source>
        <dbReference type="Proteomes" id="UP000019246"/>
    </source>
</evidence>
<comment type="similarity">
    <text evidence="1">Belongs to the ROK (NagC/XylR) family.</text>
</comment>